<evidence type="ECO:0000313" key="3">
    <source>
        <dbReference type="Proteomes" id="UP000285655"/>
    </source>
</evidence>
<dbReference type="Pfam" id="PF01850">
    <property type="entry name" value="PIN"/>
    <property type="match status" value="1"/>
</dbReference>
<evidence type="ECO:0000313" key="2">
    <source>
        <dbReference type="EMBL" id="RJO61010.1"/>
    </source>
</evidence>
<protein>
    <submittedName>
        <fullName evidence="2">PIN domain-containing protein</fullName>
    </submittedName>
</protein>
<gene>
    <name evidence="2" type="ORF">C4544_03990</name>
</gene>
<reference evidence="2 3" key="1">
    <citation type="journal article" date="2017" name="ISME J.">
        <title>Energy and carbon metabolisms in a deep terrestrial subsurface fluid microbial community.</title>
        <authorList>
            <person name="Momper L."/>
            <person name="Jungbluth S.P."/>
            <person name="Lee M.D."/>
            <person name="Amend J.P."/>
        </authorList>
    </citation>
    <scope>NUCLEOTIDE SEQUENCE [LARGE SCALE GENOMIC DNA]</scope>
    <source>
        <strain evidence="2">SURF_29</strain>
    </source>
</reference>
<dbReference type="Proteomes" id="UP000285655">
    <property type="component" value="Unassembled WGS sequence"/>
</dbReference>
<dbReference type="InterPro" id="IPR029060">
    <property type="entry name" value="PIN-like_dom_sf"/>
</dbReference>
<dbReference type="EMBL" id="QZJW01000034">
    <property type="protein sequence ID" value="RJO61010.1"/>
    <property type="molecule type" value="Genomic_DNA"/>
</dbReference>
<dbReference type="CDD" id="cd09874">
    <property type="entry name" value="PIN_MT3492-like"/>
    <property type="match status" value="1"/>
</dbReference>
<organism evidence="2 3">
    <name type="scientific">candidate division WS5 bacterium</name>
    <dbReference type="NCBI Taxonomy" id="2093353"/>
    <lineage>
        <taxon>Bacteria</taxon>
        <taxon>candidate division WS5</taxon>
    </lineage>
</organism>
<evidence type="ECO:0000259" key="1">
    <source>
        <dbReference type="SMART" id="SM00670"/>
    </source>
</evidence>
<dbReference type="SMART" id="SM00670">
    <property type="entry name" value="PINc"/>
    <property type="match status" value="1"/>
</dbReference>
<dbReference type="SUPFAM" id="SSF88723">
    <property type="entry name" value="PIN domain-like"/>
    <property type="match status" value="1"/>
</dbReference>
<comment type="caution">
    <text evidence="2">The sequence shown here is derived from an EMBL/GenBank/DDBJ whole genome shotgun (WGS) entry which is preliminary data.</text>
</comment>
<dbReference type="AlphaFoldDB" id="A0A419DD94"/>
<name>A0A419DD94_9BACT</name>
<dbReference type="Gene3D" id="3.40.50.1010">
    <property type="entry name" value="5'-nuclease"/>
    <property type="match status" value="1"/>
</dbReference>
<sequence>MKVFIDSSALVKRYIEEPGSGRVAELVEKAKEVAVCIVCIPEVLSACNRLVREKRINSEQYEWIKNEFLLDMGDFVVIDITNEVIIRSIHCLEKGALRSLDALHIASAIEYKCGLFVTGDQRQHAIAASMGLKMESV</sequence>
<dbReference type="InterPro" id="IPR002716">
    <property type="entry name" value="PIN_dom"/>
</dbReference>
<accession>A0A419DD94</accession>
<proteinExistence type="predicted"/>
<feature type="domain" description="PIN" evidence="1">
    <location>
        <begin position="1"/>
        <end position="125"/>
    </location>
</feature>